<evidence type="ECO:0000256" key="1">
    <source>
        <dbReference type="ARBA" id="ARBA00009275"/>
    </source>
</evidence>
<organism evidence="5 6">
    <name type="scientific">Thiohalocapsa marina</name>
    <dbReference type="NCBI Taxonomy" id="424902"/>
    <lineage>
        <taxon>Bacteria</taxon>
        <taxon>Pseudomonadati</taxon>
        <taxon>Pseudomonadota</taxon>
        <taxon>Gammaproteobacteria</taxon>
        <taxon>Chromatiales</taxon>
        <taxon>Chromatiaceae</taxon>
        <taxon>Thiohalocapsa</taxon>
    </lineage>
</organism>
<dbReference type="PROSITE" id="PS01091">
    <property type="entry name" value="TATD_3"/>
    <property type="match status" value="1"/>
</dbReference>
<evidence type="ECO:0000256" key="3">
    <source>
        <dbReference type="ARBA" id="ARBA00022801"/>
    </source>
</evidence>
<comment type="caution">
    <text evidence="5">The sequence shown here is derived from an EMBL/GenBank/DDBJ whole genome shotgun (WGS) entry which is preliminary data.</text>
</comment>
<dbReference type="AlphaFoldDB" id="A0A5M8FN40"/>
<sequence length="264" mass="28451">MIDTHCHLDVAAFEPDRGAVLQRTRAAGVRAIVVPGIDAAGWKPLLALCDAEPDLFPALGLHPLFMQQHRASDLQRLEQALATVRPVAVGEIGLDFHAAASDPAQQQRLCAAQLCLARDAGLPVLLHVRKAHDAMLALLRQTGVRGGIAHAFNGSLQQAQQYVTLGFKLGFGGMLTFERSARLRRLARELPLEAIVLETDAPDLTVASHRFQRNSPEYLPEVLSALAAARDADPESIAAVTTANAREVLGLDAPWHAPEPAHHD</sequence>
<dbReference type="PROSITE" id="PS01090">
    <property type="entry name" value="TATD_2"/>
    <property type="match status" value="1"/>
</dbReference>
<dbReference type="Gene3D" id="3.20.20.140">
    <property type="entry name" value="Metal-dependent hydrolases"/>
    <property type="match status" value="1"/>
</dbReference>
<keyword evidence="2 4" id="KW-0479">Metal-binding</keyword>
<dbReference type="InterPro" id="IPR032466">
    <property type="entry name" value="Metal_Hydrolase"/>
</dbReference>
<gene>
    <name evidence="5" type="ORF">F2Q65_10025</name>
</gene>
<dbReference type="FunFam" id="3.20.20.140:FF:000005">
    <property type="entry name" value="TatD family hydrolase"/>
    <property type="match status" value="1"/>
</dbReference>
<feature type="binding site" evidence="4">
    <location>
        <position position="7"/>
    </location>
    <ligand>
        <name>a divalent metal cation</name>
        <dbReference type="ChEBI" id="CHEBI:60240"/>
        <label>1</label>
    </ligand>
</feature>
<dbReference type="InterPro" id="IPR001130">
    <property type="entry name" value="TatD-like"/>
</dbReference>
<evidence type="ECO:0000313" key="6">
    <source>
        <dbReference type="Proteomes" id="UP000322981"/>
    </source>
</evidence>
<keyword evidence="3" id="KW-0378">Hydrolase</keyword>
<dbReference type="Proteomes" id="UP000322981">
    <property type="component" value="Unassembled WGS sequence"/>
</dbReference>
<feature type="binding site" evidence="4">
    <location>
        <position position="5"/>
    </location>
    <ligand>
        <name>a divalent metal cation</name>
        <dbReference type="ChEBI" id="CHEBI:60240"/>
        <label>1</label>
    </ligand>
</feature>
<dbReference type="SUPFAM" id="SSF51556">
    <property type="entry name" value="Metallo-dependent hydrolases"/>
    <property type="match status" value="1"/>
</dbReference>
<dbReference type="InterPro" id="IPR018228">
    <property type="entry name" value="DNase_TatD-rel_CS"/>
</dbReference>
<dbReference type="Pfam" id="PF01026">
    <property type="entry name" value="TatD_DNase"/>
    <property type="match status" value="1"/>
</dbReference>
<name>A0A5M8FN40_9GAMM</name>
<feature type="binding site" evidence="4">
    <location>
        <position position="150"/>
    </location>
    <ligand>
        <name>a divalent metal cation</name>
        <dbReference type="ChEBI" id="CHEBI:60240"/>
        <label>2</label>
    </ligand>
</feature>
<feature type="binding site" evidence="4">
    <location>
        <position position="91"/>
    </location>
    <ligand>
        <name>a divalent metal cation</name>
        <dbReference type="ChEBI" id="CHEBI:60240"/>
        <label>1</label>
    </ligand>
</feature>
<accession>A0A5M8FN40</accession>
<proteinExistence type="inferred from homology"/>
<dbReference type="PANTHER" id="PTHR46124:SF3">
    <property type="entry name" value="HYDROLASE"/>
    <property type="match status" value="1"/>
</dbReference>
<protein>
    <submittedName>
        <fullName evidence="5">TatD family deoxyribonuclease</fullName>
    </submittedName>
</protein>
<dbReference type="PROSITE" id="PS01137">
    <property type="entry name" value="TATD_1"/>
    <property type="match status" value="1"/>
</dbReference>
<keyword evidence="6" id="KW-1185">Reference proteome</keyword>
<evidence type="ECO:0000256" key="4">
    <source>
        <dbReference type="PIRSR" id="PIRSR005902-1"/>
    </source>
</evidence>
<dbReference type="PANTHER" id="PTHR46124">
    <property type="entry name" value="D-AMINOACYL-TRNA DEACYLASE"/>
    <property type="match status" value="1"/>
</dbReference>
<dbReference type="PIRSF" id="PIRSF005902">
    <property type="entry name" value="DNase_TatD"/>
    <property type="match status" value="1"/>
</dbReference>
<dbReference type="GO" id="GO:0016788">
    <property type="term" value="F:hydrolase activity, acting on ester bonds"/>
    <property type="evidence" value="ECO:0007669"/>
    <property type="project" value="InterPro"/>
</dbReference>
<dbReference type="RefSeq" id="WP_150093059.1">
    <property type="nucleotide sequence ID" value="NZ_JBFUOH010000048.1"/>
</dbReference>
<feature type="binding site" evidence="4">
    <location>
        <position position="127"/>
    </location>
    <ligand>
        <name>a divalent metal cation</name>
        <dbReference type="ChEBI" id="CHEBI:60240"/>
        <label>2</label>
    </ligand>
</feature>
<evidence type="ECO:0000256" key="2">
    <source>
        <dbReference type="ARBA" id="ARBA00022723"/>
    </source>
</evidence>
<dbReference type="CDD" id="cd01310">
    <property type="entry name" value="TatD_DNAse"/>
    <property type="match status" value="1"/>
</dbReference>
<dbReference type="OrthoDB" id="9810005at2"/>
<dbReference type="GO" id="GO:0046872">
    <property type="term" value="F:metal ion binding"/>
    <property type="evidence" value="ECO:0007669"/>
    <property type="project" value="UniProtKB-KW"/>
</dbReference>
<feature type="binding site" evidence="4">
    <location>
        <position position="200"/>
    </location>
    <ligand>
        <name>a divalent metal cation</name>
        <dbReference type="ChEBI" id="CHEBI:60240"/>
        <label>1</label>
    </ligand>
</feature>
<reference evidence="5 6" key="1">
    <citation type="submission" date="2019-09" db="EMBL/GenBank/DDBJ databases">
        <title>Whole-genome sequence of the purple sulfur bacterium Thiohalocapsa marina DSM 19078.</title>
        <authorList>
            <person name="Kyndt J.A."/>
            <person name="Meyer T.E."/>
        </authorList>
    </citation>
    <scope>NUCLEOTIDE SEQUENCE [LARGE SCALE GENOMIC DNA]</scope>
    <source>
        <strain evidence="5 6">DSM 19078</strain>
    </source>
</reference>
<dbReference type="EMBL" id="VWXX01000013">
    <property type="protein sequence ID" value="KAA6185116.1"/>
    <property type="molecule type" value="Genomic_DNA"/>
</dbReference>
<evidence type="ECO:0000313" key="5">
    <source>
        <dbReference type="EMBL" id="KAA6185116.1"/>
    </source>
</evidence>
<comment type="similarity">
    <text evidence="1">Belongs to the metallo-dependent hydrolases superfamily. TatD-type hydrolase family.</text>
</comment>
<dbReference type="GO" id="GO:0005829">
    <property type="term" value="C:cytosol"/>
    <property type="evidence" value="ECO:0007669"/>
    <property type="project" value="TreeGrafter"/>
</dbReference>